<organism evidence="1 2">
    <name type="scientific">Metarhizobium album</name>
    <dbReference type="NCBI Taxonomy" id="2182425"/>
    <lineage>
        <taxon>Bacteria</taxon>
        <taxon>Pseudomonadati</taxon>
        <taxon>Pseudomonadota</taxon>
        <taxon>Alphaproteobacteria</taxon>
        <taxon>Hyphomicrobiales</taxon>
        <taxon>Rhizobiaceae</taxon>
        <taxon>Metarhizobium</taxon>
    </lineage>
</organism>
<dbReference type="OrthoDB" id="6883396at2"/>
<name>A0A2U2DUY7_9HYPH</name>
<proteinExistence type="predicted"/>
<comment type="caution">
    <text evidence="1">The sequence shown here is derived from an EMBL/GenBank/DDBJ whole genome shotgun (WGS) entry which is preliminary data.</text>
</comment>
<reference evidence="1 2" key="1">
    <citation type="submission" date="2018-05" db="EMBL/GenBank/DDBJ databases">
        <title>The draft genome of strain NS-104.</title>
        <authorList>
            <person name="Hang P."/>
            <person name="Jiang J."/>
        </authorList>
    </citation>
    <scope>NUCLEOTIDE SEQUENCE [LARGE SCALE GENOMIC DNA]</scope>
    <source>
        <strain evidence="1 2">NS-104</strain>
    </source>
</reference>
<gene>
    <name evidence="1" type="ORF">DEM27_05660</name>
</gene>
<evidence type="ECO:0000313" key="1">
    <source>
        <dbReference type="EMBL" id="PWE57128.1"/>
    </source>
</evidence>
<sequence length="92" mass="10264">MDKKTLSDIAWDALKYVGDVTSNAICPFCSNATWAYGKTDEGVPRLAWLAFEHKSTETRLPMLPLTCEKCGFTRFHDLAMINSLSGSEDEQS</sequence>
<dbReference type="AlphaFoldDB" id="A0A2U2DUY7"/>
<evidence type="ECO:0000313" key="2">
    <source>
        <dbReference type="Proteomes" id="UP000245252"/>
    </source>
</evidence>
<keyword evidence="2" id="KW-1185">Reference proteome</keyword>
<accession>A0A2U2DUY7</accession>
<protein>
    <submittedName>
        <fullName evidence="1">Uncharacterized protein</fullName>
    </submittedName>
</protein>
<dbReference type="EMBL" id="QFBC01000002">
    <property type="protein sequence ID" value="PWE57128.1"/>
    <property type="molecule type" value="Genomic_DNA"/>
</dbReference>
<dbReference type="RefSeq" id="WP_109457231.1">
    <property type="nucleotide sequence ID" value="NZ_QFBC01000002.1"/>
</dbReference>
<dbReference type="Proteomes" id="UP000245252">
    <property type="component" value="Unassembled WGS sequence"/>
</dbReference>